<dbReference type="SUPFAM" id="SSF55729">
    <property type="entry name" value="Acyl-CoA N-acyltransferases (Nat)"/>
    <property type="match status" value="1"/>
</dbReference>
<dbReference type="PANTHER" id="PTHR43792:SF8">
    <property type="entry name" value="[RIBOSOMAL PROTEIN US5]-ALANINE N-ACETYLTRANSFERASE"/>
    <property type="match status" value="1"/>
</dbReference>
<name>A0ABY7AGI7_9FIRM</name>
<dbReference type="Proteomes" id="UP001163115">
    <property type="component" value="Chromosome"/>
</dbReference>
<reference evidence="5" key="1">
    <citation type="submission" date="2022-11" db="EMBL/GenBank/DDBJ databases">
        <title>Lacrimispora xylanolytica sy1, complete genome.</title>
        <authorList>
            <person name="Choi S."/>
        </authorList>
    </citation>
    <scope>NUCLEOTIDE SEQUENCE</scope>
    <source>
        <strain evidence="5">Sy1</strain>
    </source>
</reference>
<dbReference type="InterPro" id="IPR000182">
    <property type="entry name" value="GNAT_dom"/>
</dbReference>
<dbReference type="Pfam" id="PF13302">
    <property type="entry name" value="Acetyltransf_3"/>
    <property type="match status" value="1"/>
</dbReference>
<evidence type="ECO:0000313" key="5">
    <source>
        <dbReference type="EMBL" id="WAJ25706.1"/>
    </source>
</evidence>
<feature type="domain" description="N-acetyltransferase" evidence="4">
    <location>
        <begin position="4"/>
        <end position="173"/>
    </location>
</feature>
<evidence type="ECO:0000259" key="4">
    <source>
        <dbReference type="PROSITE" id="PS51186"/>
    </source>
</evidence>
<evidence type="ECO:0000313" key="6">
    <source>
        <dbReference type="Proteomes" id="UP001163115"/>
    </source>
</evidence>
<gene>
    <name evidence="5" type="ORF">OW255_09420</name>
</gene>
<proteinExistence type="inferred from homology"/>
<dbReference type="PROSITE" id="PS51186">
    <property type="entry name" value="GNAT"/>
    <property type="match status" value="1"/>
</dbReference>
<sequence>METVSVKLLSLDDTNKLFDFEVENRLYFEAIGLSRSEAYYDYVSFEEIVKDLVKEQDLGVHFMYLITNEQDEVVGRINLTDIIKGPLNKAELGYRIGEKHQGKGYATSAAKVIISKAKMVHNLHRIEAGTSPQNIGSQIVLIKNGFQFVGKYTQYIMTKEGWTDSLLFEKIID</sequence>
<dbReference type="PANTHER" id="PTHR43792">
    <property type="entry name" value="GNAT FAMILY, PUTATIVE (AFU_ORTHOLOGUE AFUA_3G00765)-RELATED-RELATED"/>
    <property type="match status" value="1"/>
</dbReference>
<organism evidence="5 6">
    <name type="scientific">Lacrimispora xylanolytica</name>
    <dbReference type="NCBI Taxonomy" id="29375"/>
    <lineage>
        <taxon>Bacteria</taxon>
        <taxon>Bacillati</taxon>
        <taxon>Bacillota</taxon>
        <taxon>Clostridia</taxon>
        <taxon>Lachnospirales</taxon>
        <taxon>Lachnospiraceae</taxon>
        <taxon>Lacrimispora</taxon>
    </lineage>
</organism>
<evidence type="ECO:0000256" key="3">
    <source>
        <dbReference type="ARBA" id="ARBA00038502"/>
    </source>
</evidence>
<dbReference type="InterPro" id="IPR016181">
    <property type="entry name" value="Acyl_CoA_acyltransferase"/>
</dbReference>
<comment type="similarity">
    <text evidence="3">Belongs to the acetyltransferase family. RimJ subfamily.</text>
</comment>
<evidence type="ECO:0000256" key="1">
    <source>
        <dbReference type="ARBA" id="ARBA00022679"/>
    </source>
</evidence>
<evidence type="ECO:0000256" key="2">
    <source>
        <dbReference type="ARBA" id="ARBA00023315"/>
    </source>
</evidence>
<dbReference type="Gene3D" id="3.40.630.30">
    <property type="match status" value="1"/>
</dbReference>
<protein>
    <submittedName>
        <fullName evidence="5">GNAT family protein</fullName>
    </submittedName>
</protein>
<dbReference type="EMBL" id="CP113524">
    <property type="protein sequence ID" value="WAJ25706.1"/>
    <property type="molecule type" value="Genomic_DNA"/>
</dbReference>
<dbReference type="InterPro" id="IPR051531">
    <property type="entry name" value="N-acetyltransferase"/>
</dbReference>
<accession>A0ABY7AGI7</accession>
<keyword evidence="2" id="KW-0012">Acyltransferase</keyword>
<keyword evidence="1" id="KW-0808">Transferase</keyword>
<dbReference type="RefSeq" id="WP_024836168.1">
    <property type="nucleotide sequence ID" value="NZ_CP113524.1"/>
</dbReference>
<keyword evidence="6" id="KW-1185">Reference proteome</keyword>